<comment type="similarity">
    <text evidence="1 5">Belongs to the transferase hexapeptide repeat family.</text>
</comment>
<proteinExistence type="inferred from homology"/>
<dbReference type="InterPro" id="IPR018357">
    <property type="entry name" value="Hexapep_transf_CS"/>
</dbReference>
<evidence type="ECO:0000256" key="3">
    <source>
        <dbReference type="ARBA" id="ARBA00022737"/>
    </source>
</evidence>
<dbReference type="EC" id="2.3.1.30" evidence="5"/>
<protein>
    <recommendedName>
        <fullName evidence="5">Serine acetyltransferase</fullName>
        <ecNumber evidence="5">2.3.1.30</ecNumber>
    </recommendedName>
</protein>
<accession>A0A1M4VL71</accession>
<dbReference type="SUPFAM" id="SSF51161">
    <property type="entry name" value="Trimeric LpxA-like enzymes"/>
    <property type="match status" value="1"/>
</dbReference>
<dbReference type="PROSITE" id="PS00101">
    <property type="entry name" value="HEXAPEP_TRANSFERASES"/>
    <property type="match status" value="1"/>
</dbReference>
<dbReference type="InterPro" id="IPR045304">
    <property type="entry name" value="LbH_SAT"/>
</dbReference>
<evidence type="ECO:0000256" key="1">
    <source>
        <dbReference type="ARBA" id="ARBA00007274"/>
    </source>
</evidence>
<dbReference type="InterPro" id="IPR001451">
    <property type="entry name" value="Hexapep"/>
</dbReference>
<evidence type="ECO:0000313" key="6">
    <source>
        <dbReference type="EMBL" id="SHE69744.1"/>
    </source>
</evidence>
<keyword evidence="3" id="KW-0677">Repeat</keyword>
<dbReference type="Proteomes" id="UP000184164">
    <property type="component" value="Unassembled WGS sequence"/>
</dbReference>
<dbReference type="InterPro" id="IPR005881">
    <property type="entry name" value="Ser_O-AcTrfase"/>
</dbReference>
<dbReference type="InterPro" id="IPR011004">
    <property type="entry name" value="Trimer_LpxA-like_sf"/>
</dbReference>
<reference evidence="6 7" key="1">
    <citation type="submission" date="2016-11" db="EMBL/GenBank/DDBJ databases">
        <authorList>
            <person name="Jaros S."/>
            <person name="Januszkiewicz K."/>
            <person name="Wedrychowicz H."/>
        </authorList>
    </citation>
    <scope>NUCLEOTIDE SEQUENCE [LARGE SCALE GENOMIC DNA]</scope>
    <source>
        <strain evidence="6 7">DSM 26910</strain>
    </source>
</reference>
<evidence type="ECO:0000256" key="2">
    <source>
        <dbReference type="ARBA" id="ARBA00022679"/>
    </source>
</evidence>
<gene>
    <name evidence="6" type="ORF">SAMN05444274_102136</name>
</gene>
<sequence length="187" mass="20736">MTMLKSIQNDLTRHIGQNRSFTKYLKAYFSIPGFRYMFWFRTTKTFAKKKKHLPLFVYCRLRLRHYSYKYGIDITYSTEIGEGFYIGHFSTIIISPRAIIRKNVNISQGVTIGMASRGSKKGAAIIGESVYIGPGAKIVGKVVIGNNVAIGANAVVTKDIPDNAVAVGIPAKIISYKGSSGYILNKV</sequence>
<name>A0A1M4VL71_9BACT</name>
<evidence type="ECO:0000313" key="7">
    <source>
        <dbReference type="Proteomes" id="UP000184164"/>
    </source>
</evidence>
<evidence type="ECO:0000256" key="4">
    <source>
        <dbReference type="ARBA" id="ARBA00023315"/>
    </source>
</evidence>
<dbReference type="GO" id="GO:0005737">
    <property type="term" value="C:cytoplasm"/>
    <property type="evidence" value="ECO:0007669"/>
    <property type="project" value="InterPro"/>
</dbReference>
<dbReference type="CDD" id="cd03354">
    <property type="entry name" value="LbH_SAT"/>
    <property type="match status" value="1"/>
</dbReference>
<dbReference type="PANTHER" id="PTHR42811">
    <property type="entry name" value="SERINE ACETYLTRANSFERASE"/>
    <property type="match status" value="1"/>
</dbReference>
<dbReference type="EMBL" id="FQUM01000002">
    <property type="protein sequence ID" value="SHE69744.1"/>
    <property type="molecule type" value="Genomic_DNA"/>
</dbReference>
<dbReference type="RefSeq" id="WP_072999156.1">
    <property type="nucleotide sequence ID" value="NZ_FQUM01000002.1"/>
</dbReference>
<dbReference type="PIRSF" id="PIRSF000441">
    <property type="entry name" value="CysE"/>
    <property type="match status" value="1"/>
</dbReference>
<keyword evidence="4 5" id="KW-0012">Acyltransferase</keyword>
<dbReference type="GO" id="GO:0006535">
    <property type="term" value="P:cysteine biosynthetic process from serine"/>
    <property type="evidence" value="ECO:0007669"/>
    <property type="project" value="InterPro"/>
</dbReference>
<dbReference type="AlphaFoldDB" id="A0A1M4VL71"/>
<keyword evidence="2 5" id="KW-0808">Transferase</keyword>
<dbReference type="Gene3D" id="2.160.10.10">
    <property type="entry name" value="Hexapeptide repeat proteins"/>
    <property type="match status" value="1"/>
</dbReference>
<keyword evidence="7" id="KW-1185">Reference proteome</keyword>
<comment type="catalytic activity">
    <reaction evidence="5">
        <text>L-serine + acetyl-CoA = O-acetyl-L-serine + CoA</text>
        <dbReference type="Rhea" id="RHEA:24560"/>
        <dbReference type="ChEBI" id="CHEBI:33384"/>
        <dbReference type="ChEBI" id="CHEBI:57287"/>
        <dbReference type="ChEBI" id="CHEBI:57288"/>
        <dbReference type="ChEBI" id="CHEBI:58340"/>
        <dbReference type="EC" id="2.3.1.30"/>
    </reaction>
</comment>
<dbReference type="STRING" id="1484053.SAMN05444274_102136"/>
<evidence type="ECO:0000256" key="5">
    <source>
        <dbReference type="PIRNR" id="PIRNR000441"/>
    </source>
</evidence>
<dbReference type="GO" id="GO:0009001">
    <property type="term" value="F:serine O-acetyltransferase activity"/>
    <property type="evidence" value="ECO:0007669"/>
    <property type="project" value="UniProtKB-EC"/>
</dbReference>
<dbReference type="Pfam" id="PF00132">
    <property type="entry name" value="Hexapep"/>
    <property type="match status" value="1"/>
</dbReference>
<organism evidence="6 7">
    <name type="scientific">Mariniphaga anaerophila</name>
    <dbReference type="NCBI Taxonomy" id="1484053"/>
    <lineage>
        <taxon>Bacteria</taxon>
        <taxon>Pseudomonadati</taxon>
        <taxon>Bacteroidota</taxon>
        <taxon>Bacteroidia</taxon>
        <taxon>Marinilabiliales</taxon>
        <taxon>Prolixibacteraceae</taxon>
        <taxon>Mariniphaga</taxon>
    </lineage>
</organism>